<comment type="caution">
    <text evidence="2">The sequence shown here is derived from an EMBL/GenBank/DDBJ whole genome shotgun (WGS) entry which is preliminary data.</text>
</comment>
<accession>A0ABT9QRG8</accession>
<sequence>MSRGPIGMIGPASQAPITPVGNVAAGSCR</sequence>
<proteinExistence type="predicted"/>
<feature type="region of interest" description="Disordered" evidence="1">
    <location>
        <begin position="1"/>
        <end position="29"/>
    </location>
</feature>
<evidence type="ECO:0000313" key="3">
    <source>
        <dbReference type="Proteomes" id="UP001225356"/>
    </source>
</evidence>
<dbReference type="EMBL" id="JAUSQU010000001">
    <property type="protein sequence ID" value="MDP9849338.1"/>
    <property type="molecule type" value="Genomic_DNA"/>
</dbReference>
<evidence type="ECO:0000313" key="2">
    <source>
        <dbReference type="EMBL" id="MDP9849338.1"/>
    </source>
</evidence>
<evidence type="ECO:0000256" key="1">
    <source>
        <dbReference type="SAM" id="MobiDB-lite"/>
    </source>
</evidence>
<name>A0ABT9QRG8_9ACTN</name>
<dbReference type="PROSITE" id="PS51257">
    <property type="entry name" value="PROKAR_LIPOPROTEIN"/>
    <property type="match status" value="1"/>
</dbReference>
<keyword evidence="3" id="KW-1185">Reference proteome</keyword>
<gene>
    <name evidence="2" type="ORF">J2853_008549</name>
</gene>
<protein>
    <submittedName>
        <fullName evidence="2">Uncharacterized protein</fullName>
    </submittedName>
</protein>
<dbReference type="Proteomes" id="UP001225356">
    <property type="component" value="Unassembled WGS sequence"/>
</dbReference>
<organism evidence="2 3">
    <name type="scientific">Streptosporangium lutulentum</name>
    <dbReference type="NCBI Taxonomy" id="1461250"/>
    <lineage>
        <taxon>Bacteria</taxon>
        <taxon>Bacillati</taxon>
        <taxon>Actinomycetota</taxon>
        <taxon>Actinomycetes</taxon>
        <taxon>Streptosporangiales</taxon>
        <taxon>Streptosporangiaceae</taxon>
        <taxon>Streptosporangium</taxon>
    </lineage>
</organism>
<reference evidence="2 3" key="1">
    <citation type="submission" date="2023-07" db="EMBL/GenBank/DDBJ databases">
        <title>Sequencing the genomes of 1000 actinobacteria strains.</title>
        <authorList>
            <person name="Klenk H.-P."/>
        </authorList>
    </citation>
    <scope>NUCLEOTIDE SEQUENCE [LARGE SCALE GENOMIC DNA]</scope>
    <source>
        <strain evidence="2 3">DSM 46740</strain>
    </source>
</reference>